<dbReference type="InterPro" id="IPR012675">
    <property type="entry name" value="Beta-grasp_dom_sf"/>
</dbReference>
<name>A0A645HKG8_9ZZZZ</name>
<dbReference type="Gene3D" id="3.10.20.30">
    <property type="match status" value="1"/>
</dbReference>
<dbReference type="GO" id="GO:0009060">
    <property type="term" value="P:aerobic respiration"/>
    <property type="evidence" value="ECO:0007669"/>
    <property type="project" value="TreeGrafter"/>
</dbReference>
<dbReference type="SUPFAM" id="SSF54292">
    <property type="entry name" value="2Fe-2S ferredoxin-like"/>
    <property type="match status" value="1"/>
</dbReference>
<dbReference type="EC" id="1.3.5.1" evidence="2"/>
<sequence>MSDMKVKIKAFRFDPTVDKEPHYDTFEVETQTGFSVYNGLEYITEHLDPSFAYYASCRIGNCMGCLAKVNGKVVRTCTEMLTGDITIEPVNKDKVLRDLVMKCTPVPEDIR</sequence>
<dbReference type="GO" id="GO:0022904">
    <property type="term" value="P:respiratory electron transport chain"/>
    <property type="evidence" value="ECO:0007669"/>
    <property type="project" value="TreeGrafter"/>
</dbReference>
<gene>
    <name evidence="2" type="primary">frdB_16</name>
    <name evidence="2" type="ORF">SDC9_186417</name>
</gene>
<keyword evidence="2" id="KW-0560">Oxidoreductase</keyword>
<dbReference type="InterPro" id="IPR036010">
    <property type="entry name" value="2Fe-2S_ferredoxin-like_sf"/>
</dbReference>
<dbReference type="Pfam" id="PF13085">
    <property type="entry name" value="Fer2_3"/>
    <property type="match status" value="1"/>
</dbReference>
<dbReference type="GO" id="GO:0051536">
    <property type="term" value="F:iron-sulfur cluster binding"/>
    <property type="evidence" value="ECO:0007669"/>
    <property type="project" value="InterPro"/>
</dbReference>
<reference evidence="2" key="1">
    <citation type="submission" date="2019-08" db="EMBL/GenBank/DDBJ databases">
        <authorList>
            <person name="Kucharzyk K."/>
            <person name="Murdoch R.W."/>
            <person name="Higgins S."/>
            <person name="Loffler F."/>
        </authorList>
    </citation>
    <scope>NUCLEOTIDE SEQUENCE</scope>
</reference>
<protein>
    <submittedName>
        <fullName evidence="2">Fumarate reductase iron-sulfur subunit</fullName>
        <ecNumber evidence="2">1.3.5.1</ecNumber>
    </submittedName>
</protein>
<dbReference type="GO" id="GO:0009055">
    <property type="term" value="F:electron transfer activity"/>
    <property type="evidence" value="ECO:0007669"/>
    <property type="project" value="InterPro"/>
</dbReference>
<feature type="domain" description="Succinate dehydogenase/fumarate reductase N-terminal" evidence="1">
    <location>
        <begin position="7"/>
        <end position="104"/>
    </location>
</feature>
<dbReference type="PANTHER" id="PTHR11921">
    <property type="entry name" value="SUCCINATE DEHYDROGENASE IRON-SULFUR PROTEIN"/>
    <property type="match status" value="1"/>
</dbReference>
<dbReference type="GO" id="GO:0008177">
    <property type="term" value="F:succinate dehydrogenase (quinone) activity"/>
    <property type="evidence" value="ECO:0007669"/>
    <property type="project" value="UniProtKB-EC"/>
</dbReference>
<dbReference type="AlphaFoldDB" id="A0A645HKG8"/>
<dbReference type="PANTHER" id="PTHR11921:SF29">
    <property type="entry name" value="SUCCINATE DEHYDROGENASE [UBIQUINONE] IRON-SULFUR SUBUNIT, MITOCHONDRIAL"/>
    <property type="match status" value="1"/>
</dbReference>
<dbReference type="InterPro" id="IPR050573">
    <property type="entry name" value="SDH/FRD_Iron-Sulfur"/>
</dbReference>
<comment type="caution">
    <text evidence="2">The sequence shown here is derived from an EMBL/GenBank/DDBJ whole genome shotgun (WGS) entry which is preliminary data.</text>
</comment>
<organism evidence="2">
    <name type="scientific">bioreactor metagenome</name>
    <dbReference type="NCBI Taxonomy" id="1076179"/>
    <lineage>
        <taxon>unclassified sequences</taxon>
        <taxon>metagenomes</taxon>
        <taxon>ecological metagenomes</taxon>
    </lineage>
</organism>
<accession>A0A645HKG8</accession>
<dbReference type="EMBL" id="VSSQ01094388">
    <property type="protein sequence ID" value="MPN38892.1"/>
    <property type="molecule type" value="Genomic_DNA"/>
</dbReference>
<evidence type="ECO:0000313" key="2">
    <source>
        <dbReference type="EMBL" id="MPN38892.1"/>
    </source>
</evidence>
<proteinExistence type="predicted"/>
<dbReference type="InterPro" id="IPR025192">
    <property type="entry name" value="Succ_DH/fum_Rdtase_N"/>
</dbReference>
<evidence type="ECO:0000259" key="1">
    <source>
        <dbReference type="Pfam" id="PF13085"/>
    </source>
</evidence>